<keyword evidence="1" id="KW-0812">Transmembrane</keyword>
<proteinExistence type="predicted"/>
<feature type="transmembrane region" description="Helical" evidence="1">
    <location>
        <begin position="59"/>
        <end position="77"/>
    </location>
</feature>
<evidence type="ECO:0000313" key="2">
    <source>
        <dbReference type="EMBL" id="CAB4163861.1"/>
    </source>
</evidence>
<sequence length="103" mass="11201">MKSINDITSLTRSFLSEKLSKISADTLGWLAIIVIHCATIPSLFALLTGLSDRTPNLDVVLFAWAGLVLMFGRAVVLRDNLNIVTIGVGFIVQAVLMALVLFR</sequence>
<organism evidence="4">
    <name type="scientific">uncultured Caudovirales phage</name>
    <dbReference type="NCBI Taxonomy" id="2100421"/>
    <lineage>
        <taxon>Viruses</taxon>
        <taxon>Duplodnaviria</taxon>
        <taxon>Heunggongvirae</taxon>
        <taxon>Uroviricota</taxon>
        <taxon>Caudoviricetes</taxon>
        <taxon>Peduoviridae</taxon>
        <taxon>Maltschvirus</taxon>
        <taxon>Maltschvirus maltsch</taxon>
    </lineage>
</organism>
<evidence type="ECO:0000256" key="1">
    <source>
        <dbReference type="SAM" id="Phobius"/>
    </source>
</evidence>
<feature type="transmembrane region" description="Helical" evidence="1">
    <location>
        <begin position="83"/>
        <end position="102"/>
    </location>
</feature>
<gene>
    <name evidence="4" type="ORF">UFOVP1146_217</name>
    <name evidence="5" type="ORF">UFOVP1638_348</name>
    <name evidence="2" type="ORF">UFOVP812_130</name>
    <name evidence="3" type="ORF">UFOVP818_13</name>
</gene>
<accession>A0A6J5QZS1</accession>
<dbReference type="EMBL" id="LR797099">
    <property type="protein sequence ID" value="CAB4186871.1"/>
    <property type="molecule type" value="Genomic_DNA"/>
</dbReference>
<keyword evidence="1" id="KW-1133">Transmembrane helix</keyword>
<dbReference type="EMBL" id="LR796776">
    <property type="protein sequence ID" value="CAB4165231.1"/>
    <property type="molecule type" value="Genomic_DNA"/>
</dbReference>
<evidence type="ECO:0000313" key="5">
    <source>
        <dbReference type="EMBL" id="CAB4221494.1"/>
    </source>
</evidence>
<protein>
    <submittedName>
        <fullName evidence="4">Uncharacterized protein</fullName>
    </submittedName>
</protein>
<evidence type="ECO:0000313" key="3">
    <source>
        <dbReference type="EMBL" id="CAB4165231.1"/>
    </source>
</evidence>
<dbReference type="EMBL" id="LR796758">
    <property type="protein sequence ID" value="CAB4163861.1"/>
    <property type="molecule type" value="Genomic_DNA"/>
</dbReference>
<evidence type="ECO:0000313" key="4">
    <source>
        <dbReference type="EMBL" id="CAB4186871.1"/>
    </source>
</evidence>
<dbReference type="EMBL" id="LR797502">
    <property type="protein sequence ID" value="CAB4221494.1"/>
    <property type="molecule type" value="Genomic_DNA"/>
</dbReference>
<keyword evidence="1" id="KW-0472">Membrane</keyword>
<reference evidence="4" key="1">
    <citation type="submission" date="2020-05" db="EMBL/GenBank/DDBJ databases">
        <authorList>
            <person name="Chiriac C."/>
            <person name="Salcher M."/>
            <person name="Ghai R."/>
            <person name="Kavagutti S V."/>
        </authorList>
    </citation>
    <scope>NUCLEOTIDE SEQUENCE</scope>
</reference>
<name>A0A6J5QZS1_9CAUD</name>
<feature type="transmembrane region" description="Helical" evidence="1">
    <location>
        <begin position="27"/>
        <end position="47"/>
    </location>
</feature>